<reference evidence="1" key="1">
    <citation type="journal article" date="2014" name="Nucleic Acids Res.">
        <title>The evolutionary dynamics of variant antigen genes in Babesia reveal a history of genomic innovation underlying host-parasite interaction.</title>
        <authorList>
            <person name="Jackson A.P."/>
            <person name="Otto T.D."/>
            <person name="Darby A."/>
            <person name="Ramaprasad A."/>
            <person name="Xia D."/>
            <person name="Echaide I.E."/>
            <person name="Farber M."/>
            <person name="Gahlot S."/>
            <person name="Gamble J."/>
            <person name="Gupta D."/>
            <person name="Gupta Y."/>
            <person name="Jackson L."/>
            <person name="Malandrin L."/>
            <person name="Malas T.B."/>
            <person name="Moussa E."/>
            <person name="Nair M."/>
            <person name="Reid A.J."/>
            <person name="Sanders M."/>
            <person name="Sharma J."/>
            <person name="Tracey A."/>
            <person name="Quail M.A."/>
            <person name="Weir W."/>
            <person name="Wastling J.M."/>
            <person name="Hall N."/>
            <person name="Willadsen P."/>
            <person name="Lingelbach K."/>
            <person name="Shiels B."/>
            <person name="Tait A."/>
            <person name="Berriman M."/>
            <person name="Allred D.R."/>
            <person name="Pain A."/>
        </authorList>
    </citation>
    <scope>NUCLEOTIDE SEQUENCE</scope>
    <source>
        <strain evidence="1">1802A</strain>
    </source>
</reference>
<evidence type="ECO:0000313" key="2">
    <source>
        <dbReference type="Proteomes" id="UP001195914"/>
    </source>
</evidence>
<sequence>MSRFSHDDFDSLDDYGLYSLSDSLVDDYDDPFESLSVNGSVPTFDIGVNGSVDTLFSRIPNSDSNNISDDALKSMITDYYANTYINCSMYDKSIFYTLQAELLVKKQRYKEALGAALVAEEISGPSKVLDAIKMICMYQMNDDARFQELKERFASTGFSGLSSTLKQQAIGTIQVSNFIPEFLSCLERLKGSSQHS</sequence>
<organism evidence="1 2">
    <name type="scientific">Babesia divergens</name>
    <dbReference type="NCBI Taxonomy" id="32595"/>
    <lineage>
        <taxon>Eukaryota</taxon>
        <taxon>Sar</taxon>
        <taxon>Alveolata</taxon>
        <taxon>Apicomplexa</taxon>
        <taxon>Aconoidasida</taxon>
        <taxon>Piroplasmida</taxon>
        <taxon>Babesiidae</taxon>
        <taxon>Babesia</taxon>
    </lineage>
</organism>
<gene>
    <name evidence="1" type="ORF">X943_000981</name>
</gene>
<protein>
    <submittedName>
        <fullName evidence="1">Uncharacterized protein</fullName>
    </submittedName>
</protein>
<reference evidence="1" key="2">
    <citation type="submission" date="2021-05" db="EMBL/GenBank/DDBJ databases">
        <authorList>
            <person name="Pain A."/>
        </authorList>
    </citation>
    <scope>NUCLEOTIDE SEQUENCE</scope>
    <source>
        <strain evidence="1">1802A</strain>
    </source>
</reference>
<dbReference type="EMBL" id="JAHBMH010000073">
    <property type="protein sequence ID" value="KAK1932825.1"/>
    <property type="molecule type" value="Genomic_DNA"/>
</dbReference>
<dbReference type="AlphaFoldDB" id="A0AAD9LDW8"/>
<dbReference type="Proteomes" id="UP001195914">
    <property type="component" value="Unassembled WGS sequence"/>
</dbReference>
<keyword evidence="2" id="KW-1185">Reference proteome</keyword>
<comment type="caution">
    <text evidence="1">The sequence shown here is derived from an EMBL/GenBank/DDBJ whole genome shotgun (WGS) entry which is preliminary data.</text>
</comment>
<evidence type="ECO:0000313" key="1">
    <source>
        <dbReference type="EMBL" id="KAK1932825.1"/>
    </source>
</evidence>
<name>A0AAD9LDW8_BABDI</name>
<proteinExistence type="predicted"/>
<accession>A0AAD9LDW8</accession>